<name>A0A1V3IXN2_9PAST</name>
<dbReference type="InterPro" id="IPR007325">
    <property type="entry name" value="KFase/CYL"/>
</dbReference>
<protein>
    <submittedName>
        <fullName evidence="1">Cyclase</fullName>
    </submittedName>
</protein>
<dbReference type="SUPFAM" id="SSF102198">
    <property type="entry name" value="Putative cyclase"/>
    <property type="match status" value="1"/>
</dbReference>
<sequence length="225" mass="25086">MYVYLSYPLDVNDPGFPGEPTLTLECCTNTDHGDVYNSSKIHLFNHFGTHFDAPHHFNPKGVTITELPLSQFIYESPLVLDIPKKNGEMIEPQDFQPHLADIQRADCLVIRTGLETSRKENPQEYAKNGGAFSIQAAQYLIDHAKNLKAVGFDFISLASPTHPDHGVKAHQILLGMFGDDFICIIEDMTLAHLDKTKVKRIFALPLRVKGIDSAQVTVLAELEDA</sequence>
<dbReference type="Gene3D" id="3.50.30.50">
    <property type="entry name" value="Putative cyclase"/>
    <property type="match status" value="1"/>
</dbReference>
<dbReference type="PANTHER" id="PTHR31118">
    <property type="entry name" value="CYCLASE-LIKE PROTEIN 2"/>
    <property type="match status" value="1"/>
</dbReference>
<dbReference type="RefSeq" id="WP_242650011.1">
    <property type="nucleotide sequence ID" value="NZ_MLHK01000005.1"/>
</dbReference>
<organism evidence="1 2">
    <name type="scientific">Rodentibacter trehalosifermentans</name>
    <dbReference type="NCBI Taxonomy" id="1908263"/>
    <lineage>
        <taxon>Bacteria</taxon>
        <taxon>Pseudomonadati</taxon>
        <taxon>Pseudomonadota</taxon>
        <taxon>Gammaproteobacteria</taxon>
        <taxon>Pasteurellales</taxon>
        <taxon>Pasteurellaceae</taxon>
        <taxon>Rodentibacter</taxon>
    </lineage>
</organism>
<evidence type="ECO:0000313" key="1">
    <source>
        <dbReference type="EMBL" id="OOF47105.1"/>
    </source>
</evidence>
<dbReference type="GO" id="GO:0019441">
    <property type="term" value="P:L-tryptophan catabolic process to kynurenine"/>
    <property type="evidence" value="ECO:0007669"/>
    <property type="project" value="InterPro"/>
</dbReference>
<dbReference type="AlphaFoldDB" id="A0A1V3IXN2"/>
<evidence type="ECO:0000313" key="2">
    <source>
        <dbReference type="Proteomes" id="UP000188728"/>
    </source>
</evidence>
<dbReference type="Pfam" id="PF04199">
    <property type="entry name" value="Cyclase"/>
    <property type="match status" value="1"/>
</dbReference>
<dbReference type="GO" id="GO:0004061">
    <property type="term" value="F:arylformamidase activity"/>
    <property type="evidence" value="ECO:0007669"/>
    <property type="project" value="InterPro"/>
</dbReference>
<gene>
    <name evidence="1" type="ORF">BKK51_00925</name>
</gene>
<dbReference type="Proteomes" id="UP000188728">
    <property type="component" value="Unassembled WGS sequence"/>
</dbReference>
<dbReference type="PANTHER" id="PTHR31118:SF32">
    <property type="entry name" value="KYNURENINE FORMAMIDASE"/>
    <property type="match status" value="1"/>
</dbReference>
<accession>A0A1V3IXN2</accession>
<dbReference type="EMBL" id="MLHK01000005">
    <property type="protein sequence ID" value="OOF47105.1"/>
    <property type="molecule type" value="Genomic_DNA"/>
</dbReference>
<comment type="caution">
    <text evidence="1">The sequence shown here is derived from an EMBL/GenBank/DDBJ whole genome shotgun (WGS) entry which is preliminary data.</text>
</comment>
<dbReference type="InterPro" id="IPR037175">
    <property type="entry name" value="KFase_sf"/>
</dbReference>
<proteinExistence type="predicted"/>
<reference evidence="1 2" key="1">
    <citation type="submission" date="2016-10" db="EMBL/GenBank/DDBJ databases">
        <title>Rodentibacter gen. nov. and new species.</title>
        <authorList>
            <person name="Christensen H."/>
        </authorList>
    </citation>
    <scope>NUCLEOTIDE SEQUENCE [LARGE SCALE GENOMIC DNA]</scope>
    <source>
        <strain evidence="1 2">H1983213011</strain>
    </source>
</reference>